<accession>X1P7D3</accession>
<organism evidence="1">
    <name type="scientific">marine sediment metagenome</name>
    <dbReference type="NCBI Taxonomy" id="412755"/>
    <lineage>
        <taxon>unclassified sequences</taxon>
        <taxon>metagenomes</taxon>
        <taxon>ecological metagenomes</taxon>
    </lineage>
</organism>
<evidence type="ECO:0000313" key="1">
    <source>
        <dbReference type="EMBL" id="GAI26829.1"/>
    </source>
</evidence>
<dbReference type="AlphaFoldDB" id="X1P7D3"/>
<protein>
    <submittedName>
        <fullName evidence="1">Uncharacterized protein</fullName>
    </submittedName>
</protein>
<proteinExistence type="predicted"/>
<gene>
    <name evidence="1" type="ORF">S06H3_37862</name>
</gene>
<reference evidence="1" key="1">
    <citation type="journal article" date="2014" name="Front. Microbiol.">
        <title>High frequency of phylogenetically diverse reductive dehalogenase-homologous genes in deep subseafloor sedimentary metagenomes.</title>
        <authorList>
            <person name="Kawai M."/>
            <person name="Futagami T."/>
            <person name="Toyoda A."/>
            <person name="Takaki Y."/>
            <person name="Nishi S."/>
            <person name="Hori S."/>
            <person name="Arai W."/>
            <person name="Tsubouchi T."/>
            <person name="Morono Y."/>
            <person name="Uchiyama I."/>
            <person name="Ito T."/>
            <person name="Fujiyama A."/>
            <person name="Inagaki F."/>
            <person name="Takami H."/>
        </authorList>
    </citation>
    <scope>NUCLEOTIDE SEQUENCE</scope>
    <source>
        <strain evidence="1">Expedition CK06-06</strain>
    </source>
</reference>
<comment type="caution">
    <text evidence="1">The sequence shown here is derived from an EMBL/GenBank/DDBJ whole genome shotgun (WGS) entry which is preliminary data.</text>
</comment>
<dbReference type="EMBL" id="BARV01023035">
    <property type="protein sequence ID" value="GAI26829.1"/>
    <property type="molecule type" value="Genomic_DNA"/>
</dbReference>
<sequence>MKIKYGGLVTDGRGSIAGNTFSRNHYGPYVRARVTPVNPNTAAQQLIRNAVAFLAAYWAETLTANQRTAWNLYGSSVAMQDSLGAT</sequence>
<feature type="non-terminal residue" evidence="1">
    <location>
        <position position="86"/>
    </location>
</feature>
<name>X1P7D3_9ZZZZ</name>